<keyword evidence="1" id="KW-0378">Hydrolase</keyword>
<organism evidence="2 3">
    <name type="scientific">Longispora fulva</name>
    <dbReference type="NCBI Taxonomy" id="619741"/>
    <lineage>
        <taxon>Bacteria</taxon>
        <taxon>Bacillati</taxon>
        <taxon>Actinomycetota</taxon>
        <taxon>Actinomycetes</taxon>
        <taxon>Micromonosporales</taxon>
        <taxon>Micromonosporaceae</taxon>
        <taxon>Longispora</taxon>
    </lineage>
</organism>
<dbReference type="InterPro" id="IPR051695">
    <property type="entry name" value="Phosphoglycerate_Mutase"/>
</dbReference>
<keyword evidence="3" id="KW-1185">Reference proteome</keyword>
<dbReference type="GO" id="GO:0004331">
    <property type="term" value="F:fructose-2,6-bisphosphate 2-phosphatase activity"/>
    <property type="evidence" value="ECO:0007669"/>
    <property type="project" value="TreeGrafter"/>
</dbReference>
<dbReference type="GO" id="GO:0043456">
    <property type="term" value="P:regulation of pentose-phosphate shunt"/>
    <property type="evidence" value="ECO:0007669"/>
    <property type="project" value="TreeGrafter"/>
</dbReference>
<dbReference type="Proteomes" id="UP000622552">
    <property type="component" value="Unassembled WGS sequence"/>
</dbReference>
<gene>
    <name evidence="2" type="ORF">IW245_007794</name>
</gene>
<dbReference type="RefSeq" id="WP_197007992.1">
    <property type="nucleotide sequence ID" value="NZ_BONS01000013.1"/>
</dbReference>
<dbReference type="Gene3D" id="3.40.50.1240">
    <property type="entry name" value="Phosphoglycerate mutase-like"/>
    <property type="match status" value="1"/>
</dbReference>
<dbReference type="PANTHER" id="PTHR46517:SF1">
    <property type="entry name" value="FRUCTOSE-2,6-BISPHOSPHATASE TIGAR"/>
    <property type="match status" value="1"/>
</dbReference>
<proteinExistence type="predicted"/>
<dbReference type="Pfam" id="PF00300">
    <property type="entry name" value="His_Phos_1"/>
    <property type="match status" value="1"/>
</dbReference>
<dbReference type="GO" id="GO:0005829">
    <property type="term" value="C:cytosol"/>
    <property type="evidence" value="ECO:0007669"/>
    <property type="project" value="TreeGrafter"/>
</dbReference>
<dbReference type="SMART" id="SM00855">
    <property type="entry name" value="PGAM"/>
    <property type="match status" value="1"/>
</dbReference>
<dbReference type="InterPro" id="IPR029033">
    <property type="entry name" value="His_PPase_superfam"/>
</dbReference>
<dbReference type="EMBL" id="JADOUF010000001">
    <property type="protein sequence ID" value="MBG6141600.1"/>
    <property type="molecule type" value="Genomic_DNA"/>
</dbReference>
<dbReference type="SUPFAM" id="SSF53254">
    <property type="entry name" value="Phosphoglycerate mutase-like"/>
    <property type="match status" value="1"/>
</dbReference>
<evidence type="ECO:0000313" key="3">
    <source>
        <dbReference type="Proteomes" id="UP000622552"/>
    </source>
</evidence>
<dbReference type="CDD" id="cd07067">
    <property type="entry name" value="HP_PGM_like"/>
    <property type="match status" value="1"/>
</dbReference>
<dbReference type="InterPro" id="IPR022492">
    <property type="entry name" value="Phosphomutase_MSMEG4193_put"/>
</dbReference>
<dbReference type="InterPro" id="IPR013078">
    <property type="entry name" value="His_Pase_superF_clade-1"/>
</dbReference>
<dbReference type="GO" id="GO:0045820">
    <property type="term" value="P:negative regulation of glycolytic process"/>
    <property type="evidence" value="ECO:0007669"/>
    <property type="project" value="TreeGrafter"/>
</dbReference>
<sequence length="234" mass="24508">MPTVLLLRHGRSTANTAGILAGDLPVPLDELGERQVAAVAARLAALPLAAIVTSPVRRCRQTAEAVLAARDADGDKPLIDARFAEAGYGDWTGRPIGELTDDPMWRVVQRHPSAAVFPGGEAMAAMAARCVAGVRDWDAKIAAEHGPDALWVACSHADVIKAVTADALGLHLDQFQRIVVEPASLTVIRYTETRPFLLRVNDVGGDLSGLVPTDPVEATNSDAVVGGGAGRVTT</sequence>
<protein>
    <submittedName>
        <fullName evidence="2">Putative phosphomutase (TIGR03848 family)</fullName>
    </submittedName>
</protein>
<evidence type="ECO:0000256" key="1">
    <source>
        <dbReference type="ARBA" id="ARBA00022801"/>
    </source>
</evidence>
<accession>A0A8J7KKS6</accession>
<comment type="caution">
    <text evidence="2">The sequence shown here is derived from an EMBL/GenBank/DDBJ whole genome shotgun (WGS) entry which is preliminary data.</text>
</comment>
<evidence type="ECO:0000313" key="2">
    <source>
        <dbReference type="EMBL" id="MBG6141600.1"/>
    </source>
</evidence>
<dbReference type="PANTHER" id="PTHR46517">
    <property type="entry name" value="FRUCTOSE-2,6-BISPHOSPHATASE TIGAR"/>
    <property type="match status" value="1"/>
</dbReference>
<name>A0A8J7KKS6_9ACTN</name>
<reference evidence="2" key="1">
    <citation type="submission" date="2020-11" db="EMBL/GenBank/DDBJ databases">
        <title>Sequencing the genomes of 1000 actinobacteria strains.</title>
        <authorList>
            <person name="Klenk H.-P."/>
        </authorList>
    </citation>
    <scope>NUCLEOTIDE SEQUENCE</scope>
    <source>
        <strain evidence="2">DSM 45356</strain>
    </source>
</reference>
<dbReference type="NCBIfam" id="TIGR03848">
    <property type="entry name" value="MSMEG_4193"/>
    <property type="match status" value="1"/>
</dbReference>
<dbReference type="AlphaFoldDB" id="A0A8J7KKS6"/>